<dbReference type="EMBL" id="JAUIZM010000004">
    <property type="protein sequence ID" value="KAK1389832.1"/>
    <property type="molecule type" value="Genomic_DNA"/>
</dbReference>
<dbReference type="GO" id="GO:0003677">
    <property type="term" value="F:DNA binding"/>
    <property type="evidence" value="ECO:0007669"/>
    <property type="project" value="UniProtKB-KW"/>
</dbReference>
<sequence>MEKNGIGTDASIPVHINNISERNYVQVQAGRRSFIEQQITIVSKGQANHSLVVRHVLAQIQQKFSYFVKKIENMDSLFEAQFSPLSDSGRMLSKCGKCLRYMKYISSFAIADILWYMRGSVLRPSEGHNQVVQGNNVRQIIPPLPYCYNNPPFEGIDTLFGASKAGSTGKLGEGAGMPCFMCPHPTCRHSFIAEGVCACPECSVTLVLLDPVGAPKWRLYCNMCNCLVFLPEGAYRITTTREHCVKCESTILEVDFNKKTTPLEDGATLYTGCILCDELLCCIP</sequence>
<keyword evidence="1" id="KW-0799">Topoisomerase</keyword>
<proteinExistence type="inferred from homology"/>
<dbReference type="InterPro" id="IPR000380">
    <property type="entry name" value="Topo_IA"/>
</dbReference>
<keyword evidence="1" id="KW-0413">Isomerase</keyword>
<reference evidence="3" key="2">
    <citation type="submission" date="2023-05" db="EMBL/GenBank/DDBJ databases">
        <authorList>
            <person name="Schelkunov M.I."/>
        </authorList>
    </citation>
    <scope>NUCLEOTIDE SEQUENCE</scope>
    <source>
        <strain evidence="3">Hsosn_3</strain>
        <tissue evidence="3">Leaf</tissue>
    </source>
</reference>
<comment type="catalytic activity">
    <reaction evidence="1">
        <text>ATP-independent breakage of single-stranded DNA, followed by passage and rejoining.</text>
        <dbReference type="EC" id="5.6.2.1"/>
    </reaction>
</comment>
<dbReference type="InterPro" id="IPR056452">
    <property type="entry name" value="Zn_ribbon_TOP3B"/>
</dbReference>
<comment type="caution">
    <text evidence="3">The sequence shown here is derived from an EMBL/GenBank/DDBJ whole genome shotgun (WGS) entry which is preliminary data.</text>
</comment>
<feature type="domain" description="DNA topoisomerase 3-beta zinc ribbon" evidence="2">
    <location>
        <begin position="87"/>
        <end position="107"/>
    </location>
</feature>
<comment type="function">
    <text evidence="1">Introduces a single-strand break via transesterification at a target site in duplex DNA. Releases the supercoiling and torsional tension of DNA introduced during the DNA replication and transcription by transiently cleaving and rejoining one strand of the DNA duplex. The scissile phosphodiester is attacked by the catalytic tyrosine of the enzyme, resulting in the formation of a DNA-(5'-phosphotyrosyl)-enzyme intermediate and the expulsion of a 3'-OH DNA strand.</text>
</comment>
<dbReference type="Proteomes" id="UP001237642">
    <property type="component" value="Unassembled WGS sequence"/>
</dbReference>
<comment type="similarity">
    <text evidence="1">Belongs to the type IA topoisomerase family.</text>
</comment>
<dbReference type="SUPFAM" id="SSF56712">
    <property type="entry name" value="Prokaryotic type I DNA topoisomerase"/>
    <property type="match status" value="1"/>
</dbReference>
<evidence type="ECO:0000259" key="2">
    <source>
        <dbReference type="Pfam" id="PF23546"/>
    </source>
</evidence>
<dbReference type="GO" id="GO:0006310">
    <property type="term" value="P:DNA recombination"/>
    <property type="evidence" value="ECO:0007669"/>
    <property type="project" value="TreeGrafter"/>
</dbReference>
<keyword evidence="4" id="KW-1185">Reference proteome</keyword>
<dbReference type="PANTHER" id="PTHR11390:SF20">
    <property type="entry name" value="DNA TOPOISOMERASE 3-BETA-1"/>
    <property type="match status" value="1"/>
</dbReference>
<dbReference type="PANTHER" id="PTHR11390">
    <property type="entry name" value="PROKARYOTIC DNA TOPOISOMERASE"/>
    <property type="match status" value="1"/>
</dbReference>
<dbReference type="Pfam" id="PF23546">
    <property type="entry name" value="Zn_ribbon_TOP3B"/>
    <property type="match status" value="1"/>
</dbReference>
<name>A0AAD8ISW0_9APIA</name>
<dbReference type="AlphaFoldDB" id="A0AAD8ISW0"/>
<evidence type="ECO:0000313" key="4">
    <source>
        <dbReference type="Proteomes" id="UP001237642"/>
    </source>
</evidence>
<evidence type="ECO:0000256" key="1">
    <source>
        <dbReference type="RuleBase" id="RU362092"/>
    </source>
</evidence>
<gene>
    <name evidence="3" type="ORF">POM88_018010</name>
</gene>
<organism evidence="3 4">
    <name type="scientific">Heracleum sosnowskyi</name>
    <dbReference type="NCBI Taxonomy" id="360622"/>
    <lineage>
        <taxon>Eukaryota</taxon>
        <taxon>Viridiplantae</taxon>
        <taxon>Streptophyta</taxon>
        <taxon>Embryophyta</taxon>
        <taxon>Tracheophyta</taxon>
        <taxon>Spermatophyta</taxon>
        <taxon>Magnoliopsida</taxon>
        <taxon>eudicotyledons</taxon>
        <taxon>Gunneridae</taxon>
        <taxon>Pentapetalae</taxon>
        <taxon>asterids</taxon>
        <taxon>campanulids</taxon>
        <taxon>Apiales</taxon>
        <taxon>Apiaceae</taxon>
        <taxon>Apioideae</taxon>
        <taxon>apioid superclade</taxon>
        <taxon>Tordylieae</taxon>
        <taxon>Tordyliinae</taxon>
        <taxon>Heracleum</taxon>
    </lineage>
</organism>
<dbReference type="GO" id="GO:0005634">
    <property type="term" value="C:nucleus"/>
    <property type="evidence" value="ECO:0007669"/>
    <property type="project" value="TreeGrafter"/>
</dbReference>
<dbReference type="EC" id="5.6.2.1" evidence="1"/>
<dbReference type="Gene3D" id="1.10.460.10">
    <property type="entry name" value="Topoisomerase I, domain 2"/>
    <property type="match status" value="1"/>
</dbReference>
<dbReference type="GO" id="GO:0006265">
    <property type="term" value="P:DNA topological change"/>
    <property type="evidence" value="ECO:0007669"/>
    <property type="project" value="InterPro"/>
</dbReference>
<evidence type="ECO:0000313" key="3">
    <source>
        <dbReference type="EMBL" id="KAK1389832.1"/>
    </source>
</evidence>
<accession>A0AAD8ISW0</accession>
<reference evidence="3" key="1">
    <citation type="submission" date="2023-02" db="EMBL/GenBank/DDBJ databases">
        <title>Genome of toxic invasive species Heracleum sosnowskyi carries increased number of genes despite the absence of recent whole-genome duplications.</title>
        <authorList>
            <person name="Schelkunov M."/>
            <person name="Shtratnikova V."/>
            <person name="Makarenko M."/>
            <person name="Klepikova A."/>
            <person name="Omelchenko D."/>
            <person name="Novikova G."/>
            <person name="Obukhova E."/>
            <person name="Bogdanov V."/>
            <person name="Penin A."/>
            <person name="Logacheva M."/>
        </authorList>
    </citation>
    <scope>NUCLEOTIDE SEQUENCE</scope>
    <source>
        <strain evidence="3">Hsosn_3</strain>
        <tissue evidence="3">Leaf</tissue>
    </source>
</reference>
<dbReference type="InterPro" id="IPR013824">
    <property type="entry name" value="Topo_IA_cen_sub1"/>
</dbReference>
<dbReference type="GO" id="GO:0006281">
    <property type="term" value="P:DNA repair"/>
    <property type="evidence" value="ECO:0007669"/>
    <property type="project" value="TreeGrafter"/>
</dbReference>
<keyword evidence="1" id="KW-0238">DNA-binding</keyword>
<dbReference type="InterPro" id="IPR023405">
    <property type="entry name" value="Topo_IA_core_domain"/>
</dbReference>
<protein>
    <recommendedName>
        <fullName evidence="1">DNA topoisomerase</fullName>
        <ecNumber evidence="1">5.6.2.1</ecNumber>
    </recommendedName>
</protein>
<dbReference type="GO" id="GO:0003917">
    <property type="term" value="F:DNA topoisomerase type I (single strand cut, ATP-independent) activity"/>
    <property type="evidence" value="ECO:0007669"/>
    <property type="project" value="UniProtKB-EC"/>
</dbReference>